<dbReference type="AlphaFoldDB" id="A0A6A6RIJ7"/>
<feature type="compositionally biased region" description="Low complexity" evidence="1">
    <location>
        <begin position="63"/>
        <end position="74"/>
    </location>
</feature>
<evidence type="ECO:0000256" key="1">
    <source>
        <dbReference type="SAM" id="MobiDB-lite"/>
    </source>
</evidence>
<evidence type="ECO:0000313" key="3">
    <source>
        <dbReference type="Proteomes" id="UP000799753"/>
    </source>
</evidence>
<feature type="region of interest" description="Disordered" evidence="1">
    <location>
        <begin position="53"/>
        <end position="100"/>
    </location>
</feature>
<evidence type="ECO:0008006" key="4">
    <source>
        <dbReference type="Google" id="ProtNLM"/>
    </source>
</evidence>
<reference evidence="2" key="1">
    <citation type="journal article" date="2020" name="Stud. Mycol.">
        <title>101 Dothideomycetes genomes: a test case for predicting lifestyles and emergence of pathogens.</title>
        <authorList>
            <person name="Haridas S."/>
            <person name="Albert R."/>
            <person name="Binder M."/>
            <person name="Bloem J."/>
            <person name="Labutti K."/>
            <person name="Salamov A."/>
            <person name="Andreopoulos B."/>
            <person name="Baker S."/>
            <person name="Barry K."/>
            <person name="Bills G."/>
            <person name="Bluhm B."/>
            <person name="Cannon C."/>
            <person name="Castanera R."/>
            <person name="Culley D."/>
            <person name="Daum C."/>
            <person name="Ezra D."/>
            <person name="Gonzalez J."/>
            <person name="Henrissat B."/>
            <person name="Kuo A."/>
            <person name="Liang C."/>
            <person name="Lipzen A."/>
            <person name="Lutzoni F."/>
            <person name="Magnuson J."/>
            <person name="Mondo S."/>
            <person name="Nolan M."/>
            <person name="Ohm R."/>
            <person name="Pangilinan J."/>
            <person name="Park H.-J."/>
            <person name="Ramirez L."/>
            <person name="Alfaro M."/>
            <person name="Sun H."/>
            <person name="Tritt A."/>
            <person name="Yoshinaga Y."/>
            <person name="Zwiers L.-H."/>
            <person name="Turgeon B."/>
            <person name="Goodwin S."/>
            <person name="Spatafora J."/>
            <person name="Crous P."/>
            <person name="Grigoriev I."/>
        </authorList>
    </citation>
    <scope>NUCLEOTIDE SEQUENCE</scope>
    <source>
        <strain evidence="2">CBS 473.64</strain>
    </source>
</reference>
<name>A0A6A6RIJ7_9PLEO</name>
<dbReference type="EMBL" id="MU006810">
    <property type="protein sequence ID" value="KAF2635136.1"/>
    <property type="molecule type" value="Genomic_DNA"/>
</dbReference>
<gene>
    <name evidence="2" type="ORF">P280DRAFT_474057</name>
</gene>
<feature type="region of interest" description="Disordered" evidence="1">
    <location>
        <begin position="1"/>
        <end position="31"/>
    </location>
</feature>
<organism evidence="2 3">
    <name type="scientific">Massarina eburnea CBS 473.64</name>
    <dbReference type="NCBI Taxonomy" id="1395130"/>
    <lineage>
        <taxon>Eukaryota</taxon>
        <taxon>Fungi</taxon>
        <taxon>Dikarya</taxon>
        <taxon>Ascomycota</taxon>
        <taxon>Pezizomycotina</taxon>
        <taxon>Dothideomycetes</taxon>
        <taxon>Pleosporomycetidae</taxon>
        <taxon>Pleosporales</taxon>
        <taxon>Massarineae</taxon>
        <taxon>Massarinaceae</taxon>
        <taxon>Massarina</taxon>
    </lineage>
</organism>
<feature type="compositionally biased region" description="Basic residues" evidence="1">
    <location>
        <begin position="164"/>
        <end position="176"/>
    </location>
</feature>
<sequence>MREMKPLMLPKLVAQRKSSKSSLDMATDPASSICSNTDSGFYSASECSTPPTPSFHRGHLRFPSSTSSLSSSPPTYDPIEPSNSSCKLPKLTEDVEREDDYGEDDYVTVSLYRCSADIDEPEDPNLAQAYDFDHYGIVSKRRRSIEQGVAHRLERSFPSLSRSLSRKVRSDRKRASSRSTTPPRQPSTRSSSMTSSIHNPLPITARSSKERLNDSIISLPIDIAKANAHAHEIDVEEIESERFATTPLLPPMLATARHGDMPTQSPLQSPTVAIADPMQSLATTPVDSPAYPTPPLSTKASITSFKRTSPLVPSNDIPPIMLTDPTDKWAVRLGHDNFTILPEPYSPQVCDAASRDELFADWQQARGNFTKHQVRIAEHYGPTSKIYLLCEQKWAEIDAVWKKNHELVKFLVPTEPSEPSSPVEPVPVSTIWPTLNDPNSEGKFPQLGDEDIVGPMVQAAPKVIHPITPRKRAFFKFLADLKFPGSFLGRSSSTGMRGH</sequence>
<feature type="compositionally biased region" description="Low complexity" evidence="1">
    <location>
        <begin position="177"/>
        <end position="196"/>
    </location>
</feature>
<keyword evidence="3" id="KW-1185">Reference proteome</keyword>
<feature type="region of interest" description="Disordered" evidence="1">
    <location>
        <begin position="161"/>
        <end position="208"/>
    </location>
</feature>
<protein>
    <recommendedName>
        <fullName evidence="4">Only prolin and serin are matching in the corresponding protein</fullName>
    </recommendedName>
</protein>
<dbReference type="OrthoDB" id="3882058at2759"/>
<feature type="compositionally biased region" description="Polar residues" evidence="1">
    <location>
        <begin position="20"/>
        <end position="31"/>
    </location>
</feature>
<accession>A0A6A6RIJ7</accession>
<dbReference type="Proteomes" id="UP000799753">
    <property type="component" value="Unassembled WGS sequence"/>
</dbReference>
<proteinExistence type="predicted"/>
<evidence type="ECO:0000313" key="2">
    <source>
        <dbReference type="EMBL" id="KAF2635136.1"/>
    </source>
</evidence>